<dbReference type="Proteomes" id="UP000436088">
    <property type="component" value="Unassembled WGS sequence"/>
</dbReference>
<feature type="region of interest" description="Disordered" evidence="1">
    <location>
        <begin position="93"/>
        <end position="113"/>
    </location>
</feature>
<name>A0A6A2Y485_HIBSY</name>
<reference evidence="2" key="1">
    <citation type="submission" date="2019-09" db="EMBL/GenBank/DDBJ databases">
        <title>Draft genome information of white flower Hibiscus syriacus.</title>
        <authorList>
            <person name="Kim Y.-M."/>
        </authorList>
    </citation>
    <scope>NUCLEOTIDE SEQUENCE [LARGE SCALE GENOMIC DNA]</scope>
    <source>
        <strain evidence="2">YM2019G1</strain>
    </source>
</reference>
<keyword evidence="3" id="KW-1185">Reference proteome</keyword>
<gene>
    <name evidence="2" type="ORF">F3Y22_tig00112699pilonHSYRG00082</name>
</gene>
<feature type="compositionally biased region" description="Basic and acidic residues" evidence="1">
    <location>
        <begin position="256"/>
        <end position="266"/>
    </location>
</feature>
<evidence type="ECO:0000313" key="2">
    <source>
        <dbReference type="EMBL" id="KAE8665037.1"/>
    </source>
</evidence>
<evidence type="ECO:0000256" key="1">
    <source>
        <dbReference type="SAM" id="MobiDB-lite"/>
    </source>
</evidence>
<comment type="caution">
    <text evidence="2">The sequence shown here is derived from an EMBL/GenBank/DDBJ whole genome shotgun (WGS) entry which is preliminary data.</text>
</comment>
<evidence type="ECO:0000313" key="3">
    <source>
        <dbReference type="Proteomes" id="UP000436088"/>
    </source>
</evidence>
<feature type="compositionally biased region" description="Polar residues" evidence="1">
    <location>
        <begin position="93"/>
        <end position="110"/>
    </location>
</feature>
<protein>
    <recommendedName>
        <fullName evidence="4">DUF4283 domain-containing protein</fullName>
    </recommendedName>
</protein>
<accession>A0A6A2Y485</accession>
<dbReference type="EMBL" id="VEPZ02001636">
    <property type="protein sequence ID" value="KAE8665037.1"/>
    <property type="molecule type" value="Genomic_DNA"/>
</dbReference>
<dbReference type="AlphaFoldDB" id="A0A6A2Y485"/>
<evidence type="ECO:0008006" key="4">
    <source>
        <dbReference type="Google" id="ProtNLM"/>
    </source>
</evidence>
<organism evidence="2 3">
    <name type="scientific">Hibiscus syriacus</name>
    <name type="common">Rose of Sharon</name>
    <dbReference type="NCBI Taxonomy" id="106335"/>
    <lineage>
        <taxon>Eukaryota</taxon>
        <taxon>Viridiplantae</taxon>
        <taxon>Streptophyta</taxon>
        <taxon>Embryophyta</taxon>
        <taxon>Tracheophyta</taxon>
        <taxon>Spermatophyta</taxon>
        <taxon>Magnoliopsida</taxon>
        <taxon>eudicotyledons</taxon>
        <taxon>Gunneridae</taxon>
        <taxon>Pentapetalae</taxon>
        <taxon>rosids</taxon>
        <taxon>malvids</taxon>
        <taxon>Malvales</taxon>
        <taxon>Malvaceae</taxon>
        <taxon>Malvoideae</taxon>
        <taxon>Hibiscus</taxon>
    </lineage>
</organism>
<sequence>MLKNARISDEKRRMCRGDLETTINALKDCHKTQSILQLLGLPASIVNWQDQRVKHGEVISSYIARKNDRTGKRLVKEAHYRIKNQNWKVDRPSTSITTTREIQRKSVNGESSEEQVRRMSRIIQGVMDEEVVRKLQKCLVGTMSTICSSSQVEDRLRSAVQPWSESYRASERVTWIKLFGVSLHCWNHGTFKMIAEQWGECLAMGENTFQAMGCEEMTILITTSRKESIDEIVDLEASRDIFKIRAVEQPTSRSDNAGRKQEEKEATAMVDFESLTGRSSDSSDEKKLERWQEKNDSQLCCMGNIPRGGDLSGEDEDDRNIGEEAIVGLRKNDDGWEKEQKQIEEVIELEERDVEEVSRILLKNAGVNEEMKNNLNDLSSCERLFESKAVEDMVHMGFTNDISNIISNSEEAQHDGILFDGEVGKSNHGIYREDKDQRLGLSAQMKEDFVMLNSSHNQRSKVGKNKKYFSMQRFQEKYVVTQRNNRKCIIKKNQKKVLNEEEVTELEGRSLSDFDLQARWQRQKMKAKETLQIGRELGIQFIGSEEESVQSWLVCCFDGIVCMAKIGGVDVCKKIGFCWRFSAAAV</sequence>
<proteinExistence type="predicted"/>
<feature type="region of interest" description="Disordered" evidence="1">
    <location>
        <begin position="249"/>
        <end position="289"/>
    </location>
</feature>